<organism evidence="22 23">
    <name type="scientific">Microbacterium alkaliflavum</name>
    <dbReference type="NCBI Taxonomy" id="3248839"/>
    <lineage>
        <taxon>Bacteria</taxon>
        <taxon>Bacillati</taxon>
        <taxon>Actinomycetota</taxon>
        <taxon>Actinomycetes</taxon>
        <taxon>Micrococcales</taxon>
        <taxon>Microbacteriaceae</taxon>
        <taxon>Microbacterium</taxon>
    </lineage>
</organism>
<dbReference type="InterPro" id="IPR017871">
    <property type="entry name" value="ABC_transporter-like_CS"/>
</dbReference>
<dbReference type="PROSITE" id="PS00211">
    <property type="entry name" value="ABC_TRANSPORTER_1"/>
    <property type="match status" value="1"/>
</dbReference>
<evidence type="ECO:0000256" key="19">
    <source>
        <dbReference type="RuleBase" id="RU363032"/>
    </source>
</evidence>
<keyword evidence="4 19" id="KW-0813">Transport</keyword>
<evidence type="ECO:0000313" key="23">
    <source>
        <dbReference type="Proteomes" id="UP001610861"/>
    </source>
</evidence>
<dbReference type="InterPro" id="IPR003439">
    <property type="entry name" value="ABC_transporter-like_ATP-bd"/>
</dbReference>
<dbReference type="RefSeq" id="WP_396638966.1">
    <property type="nucleotide sequence ID" value="NZ_JBIQWL010000001.1"/>
</dbReference>
<keyword evidence="5" id="KW-1003">Cell membrane</keyword>
<dbReference type="EMBL" id="JBIQWL010000001">
    <property type="protein sequence ID" value="MFH8249014.1"/>
    <property type="molecule type" value="Genomic_DNA"/>
</dbReference>
<dbReference type="Gene3D" id="1.10.3720.10">
    <property type="entry name" value="MetI-like"/>
    <property type="match status" value="1"/>
</dbReference>
<dbReference type="SMART" id="SM00382">
    <property type="entry name" value="AAA"/>
    <property type="match status" value="1"/>
</dbReference>
<evidence type="ECO:0000256" key="13">
    <source>
        <dbReference type="ARBA" id="ARBA00023112"/>
    </source>
</evidence>
<keyword evidence="23" id="KW-1185">Reference proteome</keyword>
<dbReference type="Gene3D" id="3.40.50.300">
    <property type="entry name" value="P-loop containing nucleotide triphosphate hydrolases"/>
    <property type="match status" value="1"/>
</dbReference>
<dbReference type="Pfam" id="PF00005">
    <property type="entry name" value="ABC_tran"/>
    <property type="match status" value="1"/>
</dbReference>
<dbReference type="CDD" id="cd06261">
    <property type="entry name" value="TM_PBP2"/>
    <property type="match status" value="1"/>
</dbReference>
<evidence type="ECO:0000256" key="5">
    <source>
        <dbReference type="ARBA" id="ARBA00022475"/>
    </source>
</evidence>
<feature type="transmembrane region" description="Helical" evidence="19">
    <location>
        <begin position="31"/>
        <end position="54"/>
    </location>
</feature>
<dbReference type="PROSITE" id="PS50928">
    <property type="entry name" value="ABC_TM1"/>
    <property type="match status" value="1"/>
</dbReference>
<feature type="transmembrane region" description="Helical" evidence="19">
    <location>
        <begin position="97"/>
        <end position="122"/>
    </location>
</feature>
<feature type="transmembrane region" description="Helical" evidence="19">
    <location>
        <begin position="157"/>
        <end position="176"/>
    </location>
</feature>
<evidence type="ECO:0000256" key="1">
    <source>
        <dbReference type="ARBA" id="ARBA00004141"/>
    </source>
</evidence>
<evidence type="ECO:0000256" key="15">
    <source>
        <dbReference type="ARBA" id="ARBA00038669"/>
    </source>
</evidence>
<evidence type="ECO:0000256" key="6">
    <source>
        <dbReference type="ARBA" id="ARBA00022596"/>
    </source>
</evidence>
<feature type="domain" description="ABC transporter" evidence="20">
    <location>
        <begin position="328"/>
        <end position="576"/>
    </location>
</feature>
<keyword evidence="12" id="KW-0406">Ion transport</keyword>
<evidence type="ECO:0000256" key="4">
    <source>
        <dbReference type="ARBA" id="ARBA00022448"/>
    </source>
</evidence>
<accession>A0ABW7Q5V0</accession>
<dbReference type="Pfam" id="PF12911">
    <property type="entry name" value="OppC_N"/>
    <property type="match status" value="1"/>
</dbReference>
<evidence type="ECO:0000256" key="7">
    <source>
        <dbReference type="ARBA" id="ARBA00022692"/>
    </source>
</evidence>
<evidence type="ECO:0000256" key="3">
    <source>
        <dbReference type="ARBA" id="ARBA00005417"/>
    </source>
</evidence>
<dbReference type="SUPFAM" id="SSF161098">
    <property type="entry name" value="MetI-like"/>
    <property type="match status" value="1"/>
</dbReference>
<feature type="domain" description="ABC transmembrane type-1" evidence="21">
    <location>
        <begin position="94"/>
        <end position="282"/>
    </location>
</feature>
<feature type="transmembrane region" description="Helical" evidence="19">
    <location>
        <begin position="264"/>
        <end position="285"/>
    </location>
</feature>
<dbReference type="InterPro" id="IPR035906">
    <property type="entry name" value="MetI-like_sf"/>
</dbReference>
<evidence type="ECO:0000256" key="16">
    <source>
        <dbReference type="ARBA" id="ARBA00039098"/>
    </source>
</evidence>
<feature type="transmembrane region" description="Helical" evidence="19">
    <location>
        <begin position="215"/>
        <end position="238"/>
    </location>
</feature>
<dbReference type="Proteomes" id="UP001610861">
    <property type="component" value="Unassembled WGS sequence"/>
</dbReference>
<keyword evidence="6" id="KW-0533">Nickel</keyword>
<keyword evidence="9" id="KW-0067">ATP-binding</keyword>
<keyword evidence="11 19" id="KW-1133">Transmembrane helix</keyword>
<comment type="similarity">
    <text evidence="3">Belongs to the ABC transporter superfamily.</text>
</comment>
<dbReference type="PROSITE" id="PS50893">
    <property type="entry name" value="ABC_TRANSPORTER_2"/>
    <property type="match status" value="1"/>
</dbReference>
<dbReference type="PANTHER" id="PTHR43297:SF13">
    <property type="entry name" value="NICKEL ABC TRANSPORTER, ATP-BINDING PROTEIN"/>
    <property type="match status" value="1"/>
</dbReference>
<proteinExistence type="inferred from homology"/>
<dbReference type="InterPro" id="IPR003593">
    <property type="entry name" value="AAA+_ATPase"/>
</dbReference>
<evidence type="ECO:0000313" key="22">
    <source>
        <dbReference type="EMBL" id="MFH8249014.1"/>
    </source>
</evidence>
<dbReference type="Pfam" id="PF00528">
    <property type="entry name" value="BPD_transp_1"/>
    <property type="match status" value="1"/>
</dbReference>
<keyword evidence="7 19" id="KW-0812">Transmembrane</keyword>
<evidence type="ECO:0000259" key="20">
    <source>
        <dbReference type="PROSITE" id="PS50893"/>
    </source>
</evidence>
<dbReference type="PANTHER" id="PTHR43297">
    <property type="entry name" value="OLIGOPEPTIDE TRANSPORT ATP-BINDING PROTEIN APPD"/>
    <property type="match status" value="1"/>
</dbReference>
<sequence>MSAAPDATALVTNLAPRAKSRPAIVGVMKNPIGAVCAVYLGIIVLVGVFAPLLAPMDPNFTELAKTNAPPFTGGYILGGDGAGRDILSRIVYGARETLIGCVLVLGVSLILGVIAGLVAGYYRGNAERVIDFISDAIMTLPGIAFLIALYARVGPNMPLAMMVFGVIIAPTFFRLVRAVVVTVRRELYVDAARVVGLSDLRIVGRHVLWAVRGPVIIHSAGILAAGIGIQAGLAFIGLGNPAVPSWGRVLQEAFENIYRNPAGVVWPAVVISVSILAFVLLGNVLRDVLQAAGSAHALRPSRRRILAREAQAAAVVGVAPSDDVVLSIRGLRMGYPDGPDSVREVLHGVDLDLQRGEIHGLVGESGSGKSQIAFSILGILPKEAVPLGGSIVTDGVDLLRDRAGLREARGRRIGYIPQEPMSNLDPSFTIGDQLVYGLRAVRKMPKKAARDRVRSLLIRVGIADADRVMSLYPHEISGGMAQRVLICGAIAPDPDILVADEPTTALDVTVQAEVLELLRELSVERGLAMVLVTHNLGVVADLCATVSVMKDGHIVERGTVEKILGAPENPYTQELLTSSQSVELMEVGG</sequence>
<comment type="subunit">
    <text evidence="15">The complex is composed of two ATP-binding proteins (NikD and NikE), two transmembrane proteins (NikB and NikC) and a solute-binding protein (NikA).</text>
</comment>
<keyword evidence="13" id="KW-0921">Nickel transport</keyword>
<dbReference type="InterPro" id="IPR027417">
    <property type="entry name" value="P-loop_NTPase"/>
</dbReference>
<comment type="subcellular location">
    <subcellularLocation>
        <location evidence="19">Cell membrane</location>
        <topology evidence="19">Multi-pass membrane protein</topology>
    </subcellularLocation>
    <subcellularLocation>
        <location evidence="2">Cell membrane</location>
        <topology evidence="2">Peripheral membrane protein</topology>
    </subcellularLocation>
    <subcellularLocation>
        <location evidence="1">Membrane</location>
        <topology evidence="1">Multi-pass membrane protein</topology>
    </subcellularLocation>
</comment>
<dbReference type="CDD" id="cd03257">
    <property type="entry name" value="ABC_NikE_OppD_transporters"/>
    <property type="match status" value="1"/>
</dbReference>
<comment type="similarity">
    <text evidence="19">Belongs to the binding-protein-dependent transport system permease family.</text>
</comment>
<reference evidence="22 23" key="1">
    <citation type="submission" date="2024-09" db="EMBL/GenBank/DDBJ databases">
        <authorList>
            <person name="Pan X."/>
        </authorList>
    </citation>
    <scope>NUCLEOTIDE SEQUENCE [LARGE SCALE GENOMIC DNA]</scope>
    <source>
        <strain evidence="22 23">B2969</strain>
    </source>
</reference>
<protein>
    <recommendedName>
        <fullName evidence="17">Nickel import system ATP-binding protein NikD</fullName>
        <ecNumber evidence="16">7.2.2.11</ecNumber>
    </recommendedName>
</protein>
<dbReference type="InterPro" id="IPR000515">
    <property type="entry name" value="MetI-like"/>
</dbReference>
<evidence type="ECO:0000259" key="21">
    <source>
        <dbReference type="PROSITE" id="PS50928"/>
    </source>
</evidence>
<evidence type="ECO:0000256" key="9">
    <source>
        <dbReference type="ARBA" id="ARBA00022840"/>
    </source>
</evidence>
<evidence type="ECO:0000256" key="17">
    <source>
        <dbReference type="ARBA" id="ARBA00044143"/>
    </source>
</evidence>
<keyword evidence="10" id="KW-1278">Translocase</keyword>
<comment type="catalytic activity">
    <reaction evidence="18">
        <text>Ni(2+)(out) + ATP + H2O = Ni(2+)(in) + ADP + phosphate + H(+)</text>
        <dbReference type="Rhea" id="RHEA:15557"/>
        <dbReference type="ChEBI" id="CHEBI:15377"/>
        <dbReference type="ChEBI" id="CHEBI:15378"/>
        <dbReference type="ChEBI" id="CHEBI:30616"/>
        <dbReference type="ChEBI" id="CHEBI:43474"/>
        <dbReference type="ChEBI" id="CHEBI:49786"/>
        <dbReference type="ChEBI" id="CHEBI:456216"/>
        <dbReference type="EC" id="7.2.2.11"/>
    </reaction>
    <physiologicalReaction direction="left-to-right" evidence="18">
        <dbReference type="Rhea" id="RHEA:15558"/>
    </physiologicalReaction>
</comment>
<feature type="transmembrane region" description="Helical" evidence="19">
    <location>
        <begin position="129"/>
        <end position="151"/>
    </location>
</feature>
<comment type="caution">
    <text evidence="22">The sequence shown here is derived from an EMBL/GenBank/DDBJ whole genome shotgun (WGS) entry which is preliminary data.</text>
</comment>
<dbReference type="InterPro" id="IPR050388">
    <property type="entry name" value="ABC_Ni/Peptide_Import"/>
</dbReference>
<evidence type="ECO:0000256" key="12">
    <source>
        <dbReference type="ARBA" id="ARBA00023065"/>
    </source>
</evidence>
<evidence type="ECO:0000256" key="2">
    <source>
        <dbReference type="ARBA" id="ARBA00004202"/>
    </source>
</evidence>
<evidence type="ECO:0000256" key="18">
    <source>
        <dbReference type="ARBA" id="ARBA00048610"/>
    </source>
</evidence>
<dbReference type="InterPro" id="IPR025966">
    <property type="entry name" value="OppC_N"/>
</dbReference>
<keyword evidence="8" id="KW-0547">Nucleotide-binding</keyword>
<keyword evidence="14 19" id="KW-0472">Membrane</keyword>
<name>A0ABW7Q5V0_9MICO</name>
<evidence type="ECO:0000256" key="14">
    <source>
        <dbReference type="ARBA" id="ARBA00023136"/>
    </source>
</evidence>
<dbReference type="SUPFAM" id="SSF52540">
    <property type="entry name" value="P-loop containing nucleoside triphosphate hydrolases"/>
    <property type="match status" value="1"/>
</dbReference>
<gene>
    <name evidence="22" type="ORF">ACH3VR_01440</name>
</gene>
<dbReference type="EC" id="7.2.2.11" evidence="16"/>
<evidence type="ECO:0000256" key="10">
    <source>
        <dbReference type="ARBA" id="ARBA00022967"/>
    </source>
</evidence>
<evidence type="ECO:0000256" key="11">
    <source>
        <dbReference type="ARBA" id="ARBA00022989"/>
    </source>
</evidence>
<evidence type="ECO:0000256" key="8">
    <source>
        <dbReference type="ARBA" id="ARBA00022741"/>
    </source>
</evidence>